<organism evidence="2 3">
    <name type="scientific">Segatella copri</name>
    <dbReference type="NCBI Taxonomy" id="165179"/>
    <lineage>
        <taxon>Bacteria</taxon>
        <taxon>Pseudomonadati</taxon>
        <taxon>Bacteroidota</taxon>
        <taxon>Bacteroidia</taxon>
        <taxon>Bacteroidales</taxon>
        <taxon>Prevotellaceae</taxon>
        <taxon>Segatella</taxon>
    </lineage>
</organism>
<dbReference type="Gene3D" id="1.10.1200.10">
    <property type="entry name" value="ACP-like"/>
    <property type="match status" value="1"/>
</dbReference>
<protein>
    <submittedName>
        <fullName evidence="2">Acyl carrier protein</fullName>
    </submittedName>
</protein>
<evidence type="ECO:0000259" key="1">
    <source>
        <dbReference type="PROSITE" id="PS50075"/>
    </source>
</evidence>
<dbReference type="InterPro" id="IPR036736">
    <property type="entry name" value="ACP-like_sf"/>
</dbReference>
<sequence>MERSEILKKLNEIFVDVMDLDDDFELNEDMSADDIEEWDSLSHIQLMKAIEGTFGIKFTAKEVLDWEDIHDCVDSIEAKL</sequence>
<dbReference type="EMBL" id="QRVA01000069">
    <property type="protein sequence ID" value="RGS10496.1"/>
    <property type="molecule type" value="Genomic_DNA"/>
</dbReference>
<comment type="caution">
    <text evidence="2">The sequence shown here is derived from an EMBL/GenBank/DDBJ whole genome shotgun (WGS) entry which is preliminary data.</text>
</comment>
<feature type="domain" description="Carrier" evidence="1">
    <location>
        <begin position="1"/>
        <end position="80"/>
    </location>
</feature>
<dbReference type="RefSeq" id="WP_117587965.1">
    <property type="nucleotide sequence ID" value="NZ_QRVA01000069.1"/>
</dbReference>
<dbReference type="Proteomes" id="UP000283872">
    <property type="component" value="Unassembled WGS sequence"/>
</dbReference>
<dbReference type="PROSITE" id="PS50075">
    <property type="entry name" value="CARRIER"/>
    <property type="match status" value="1"/>
</dbReference>
<evidence type="ECO:0000313" key="2">
    <source>
        <dbReference type="EMBL" id="RGS10496.1"/>
    </source>
</evidence>
<accession>A0A3E5DP81</accession>
<name>A0A3E5DP81_9BACT</name>
<reference evidence="2 3" key="1">
    <citation type="submission" date="2018-08" db="EMBL/GenBank/DDBJ databases">
        <title>A genome reference for cultivated species of the human gut microbiota.</title>
        <authorList>
            <person name="Zou Y."/>
            <person name="Xue W."/>
            <person name="Luo G."/>
        </authorList>
    </citation>
    <scope>NUCLEOTIDE SEQUENCE [LARGE SCALE GENOMIC DNA]</scope>
    <source>
        <strain evidence="2 3">AF24-12</strain>
    </source>
</reference>
<evidence type="ECO:0000313" key="3">
    <source>
        <dbReference type="Proteomes" id="UP000283872"/>
    </source>
</evidence>
<dbReference type="InterPro" id="IPR009081">
    <property type="entry name" value="PP-bd_ACP"/>
</dbReference>
<gene>
    <name evidence="2" type="ORF">DWY11_15360</name>
</gene>
<dbReference type="SUPFAM" id="SSF47336">
    <property type="entry name" value="ACP-like"/>
    <property type="match status" value="1"/>
</dbReference>
<proteinExistence type="predicted"/>
<dbReference type="AlphaFoldDB" id="A0A3E5DP81"/>
<dbReference type="Pfam" id="PF00550">
    <property type="entry name" value="PP-binding"/>
    <property type="match status" value="1"/>
</dbReference>